<dbReference type="InterPro" id="IPR041577">
    <property type="entry name" value="RT_RNaseH_2"/>
</dbReference>
<keyword evidence="3" id="KW-1185">Reference proteome</keyword>
<evidence type="ECO:0000259" key="1">
    <source>
        <dbReference type="Pfam" id="PF17919"/>
    </source>
</evidence>
<dbReference type="OrthoDB" id="1433828at2759"/>
<dbReference type="AlphaFoldDB" id="A0A371FCK8"/>
<dbReference type="PANTHER" id="PTHR35046">
    <property type="entry name" value="ZINC KNUCKLE (CCHC-TYPE) FAMILY PROTEIN"/>
    <property type="match status" value="1"/>
</dbReference>
<dbReference type="InterPro" id="IPR043502">
    <property type="entry name" value="DNA/RNA_pol_sf"/>
</dbReference>
<evidence type="ECO:0000313" key="3">
    <source>
        <dbReference type="Proteomes" id="UP000257109"/>
    </source>
</evidence>
<dbReference type="SUPFAM" id="SSF56672">
    <property type="entry name" value="DNA/RNA polymerases"/>
    <property type="match status" value="1"/>
</dbReference>
<dbReference type="Pfam" id="PF17919">
    <property type="entry name" value="RT_RNaseH_2"/>
    <property type="match status" value="1"/>
</dbReference>
<protein>
    <submittedName>
        <fullName evidence="2">Retrovirus-related Pol polyprotein from transposon 17.6</fullName>
    </submittedName>
</protein>
<dbReference type="PANTHER" id="PTHR35046:SF9">
    <property type="entry name" value="RNA-DIRECTED DNA POLYMERASE"/>
    <property type="match status" value="1"/>
</dbReference>
<organism evidence="2 3">
    <name type="scientific">Mucuna pruriens</name>
    <name type="common">Velvet bean</name>
    <name type="synonym">Dolichos pruriens</name>
    <dbReference type="NCBI Taxonomy" id="157652"/>
    <lineage>
        <taxon>Eukaryota</taxon>
        <taxon>Viridiplantae</taxon>
        <taxon>Streptophyta</taxon>
        <taxon>Embryophyta</taxon>
        <taxon>Tracheophyta</taxon>
        <taxon>Spermatophyta</taxon>
        <taxon>Magnoliopsida</taxon>
        <taxon>eudicotyledons</taxon>
        <taxon>Gunneridae</taxon>
        <taxon>Pentapetalae</taxon>
        <taxon>rosids</taxon>
        <taxon>fabids</taxon>
        <taxon>Fabales</taxon>
        <taxon>Fabaceae</taxon>
        <taxon>Papilionoideae</taxon>
        <taxon>50 kb inversion clade</taxon>
        <taxon>NPAAA clade</taxon>
        <taxon>indigoferoid/millettioid clade</taxon>
        <taxon>Phaseoleae</taxon>
        <taxon>Mucuna</taxon>
    </lineage>
</organism>
<proteinExistence type="predicted"/>
<name>A0A371FCK8_MUCPR</name>
<dbReference type="EMBL" id="QJKJ01009653">
    <property type="protein sequence ID" value="RDX76011.1"/>
    <property type="molecule type" value="Genomic_DNA"/>
</dbReference>
<feature type="non-terminal residue" evidence="2">
    <location>
        <position position="1"/>
    </location>
</feature>
<dbReference type="Proteomes" id="UP000257109">
    <property type="component" value="Unassembled WGS sequence"/>
</dbReference>
<reference evidence="2" key="1">
    <citation type="submission" date="2018-05" db="EMBL/GenBank/DDBJ databases">
        <title>Draft genome of Mucuna pruriens seed.</title>
        <authorList>
            <person name="Nnadi N.E."/>
            <person name="Vos R."/>
            <person name="Hasami M.H."/>
            <person name="Devisetty U.K."/>
            <person name="Aguiy J.C."/>
        </authorList>
    </citation>
    <scope>NUCLEOTIDE SEQUENCE [LARGE SCALE GENOMIC DNA]</scope>
    <source>
        <strain evidence="2">JCA_2017</strain>
    </source>
</reference>
<sequence length="241" mass="27750">MLSNAPMLALPNFHKSFELECDASNVVVGAVLLQEGHSIVFFSEKLKGAQLNYPTYDKELYAFAWALQRHAKWLEFLEQFPYVIKHKQGKANIVVNALFRRHALLAMLEIKLLSFESHKNLYVNDDDFKKAYDNCTLSANRGFFEHEDEKRRAPYMVHFIPCYKSDDACRVANLFFKEVVRLHKLPKSILTHIEFAYNKMVNEITTHTPFELVYAFNPLSPLDLVPLPVPSIANLEGLSKA</sequence>
<accession>A0A371FCK8</accession>
<comment type="caution">
    <text evidence="2">The sequence shown here is derived from an EMBL/GenBank/DDBJ whole genome shotgun (WGS) entry which is preliminary data.</text>
</comment>
<feature type="domain" description="Reverse transcriptase/retrotransposon-derived protein RNase H-like" evidence="1">
    <location>
        <begin position="2"/>
        <end position="76"/>
    </location>
</feature>
<gene>
    <name evidence="2" type="primary">pol</name>
    <name evidence="2" type="ORF">CR513_44042</name>
</gene>
<dbReference type="CDD" id="cd09274">
    <property type="entry name" value="RNase_HI_RT_Ty3"/>
    <property type="match status" value="1"/>
</dbReference>
<evidence type="ECO:0000313" key="2">
    <source>
        <dbReference type="EMBL" id="RDX76011.1"/>
    </source>
</evidence>